<keyword evidence="2" id="KW-1185">Reference proteome</keyword>
<dbReference type="WBParaSite" id="nRc.2.0.1.t46013-RA">
    <property type="protein sequence ID" value="nRc.2.0.1.t46013-RA"/>
    <property type="gene ID" value="nRc.2.0.1.g46013"/>
</dbReference>
<evidence type="ECO:0000313" key="2">
    <source>
        <dbReference type="Proteomes" id="UP000887565"/>
    </source>
</evidence>
<dbReference type="Proteomes" id="UP000887565">
    <property type="component" value="Unplaced"/>
</dbReference>
<sequence>MHHLPPQQKARQMAVQFSSTTGWTAQPKVTTTKSSATSTTSAKPTVLPQQMRLFHHSHSHCSRHKLHHRDDCHHKATEHFPRQDTATRVSHQPNCCKDTPMHLTQSEQTRRVHSTHFYKWEYHHTFCRSPPKMSDYISQLHRDAKIQWCLEALKQPQQPEFKVPLPPGPSMDVEPIVLTTAQTSTITALLLPITKPPTSTSLTTTTATIPPIPKLKISMCPVLRAAPAAGTALQFKPQLLSESITLPNYVHFHTTDLPHSITLATPGYSPQIDARVDSFSPRTLHEMVLINFFSCIRVRITMAPYILVQQTPRSHCINISALISVLITKSLTRPFSQTSPPSSCDGSPPFGLRNLAWSTPFQTAHFGLFLYKACGLDNVSCLIQAYNTPVSLIDCWMAYLQYSPFPQPLKITNIHRIYLQYHSKTDCLVPLLHRHDFSARWNLLWL</sequence>
<protein>
    <submittedName>
        <fullName evidence="3">Uncharacterized protein</fullName>
    </submittedName>
</protein>
<feature type="compositionally biased region" description="Low complexity" evidence="1">
    <location>
        <begin position="27"/>
        <end position="45"/>
    </location>
</feature>
<dbReference type="AlphaFoldDB" id="A0A915L671"/>
<evidence type="ECO:0000313" key="3">
    <source>
        <dbReference type="WBParaSite" id="nRc.2.0.1.t46013-RA"/>
    </source>
</evidence>
<accession>A0A915L671</accession>
<reference evidence="3" key="1">
    <citation type="submission" date="2022-11" db="UniProtKB">
        <authorList>
            <consortium name="WormBaseParasite"/>
        </authorList>
    </citation>
    <scope>IDENTIFICATION</scope>
</reference>
<organism evidence="2 3">
    <name type="scientific">Romanomermis culicivorax</name>
    <name type="common">Nematode worm</name>
    <dbReference type="NCBI Taxonomy" id="13658"/>
    <lineage>
        <taxon>Eukaryota</taxon>
        <taxon>Metazoa</taxon>
        <taxon>Ecdysozoa</taxon>
        <taxon>Nematoda</taxon>
        <taxon>Enoplea</taxon>
        <taxon>Dorylaimia</taxon>
        <taxon>Mermithida</taxon>
        <taxon>Mermithoidea</taxon>
        <taxon>Mermithidae</taxon>
        <taxon>Romanomermis</taxon>
    </lineage>
</organism>
<proteinExistence type="predicted"/>
<name>A0A915L671_ROMCU</name>
<feature type="region of interest" description="Disordered" evidence="1">
    <location>
        <begin position="26"/>
        <end position="45"/>
    </location>
</feature>
<evidence type="ECO:0000256" key="1">
    <source>
        <dbReference type="SAM" id="MobiDB-lite"/>
    </source>
</evidence>